<keyword evidence="5" id="KW-1185">Reference proteome</keyword>
<dbReference type="PANTHER" id="PTHR14715:SF4">
    <property type="entry name" value="PROTEIN FAM124A"/>
    <property type="match status" value="1"/>
</dbReference>
<evidence type="ECO:0000259" key="3">
    <source>
        <dbReference type="Pfam" id="PF15067"/>
    </source>
</evidence>
<proteinExistence type="inferred from homology"/>
<comment type="similarity">
    <text evidence="1">Belongs to the FAM124 family.</text>
</comment>
<evidence type="ECO:0000256" key="2">
    <source>
        <dbReference type="SAM" id="MobiDB-lite"/>
    </source>
</evidence>
<dbReference type="Ensembl" id="ENSMSIT00000020227.1">
    <property type="protein sequence ID" value="ENSMSIP00000015928.1"/>
    <property type="gene ID" value="ENSMSIG00000013705.1"/>
</dbReference>
<name>A0A8C6H598_MUSSI</name>
<accession>A0A8C6H598</accession>
<feature type="compositionally biased region" description="Polar residues" evidence="2">
    <location>
        <begin position="359"/>
        <end position="379"/>
    </location>
</feature>
<feature type="domain" description="FAM124" evidence="3">
    <location>
        <begin position="98"/>
        <end position="329"/>
    </location>
</feature>
<organism evidence="4 5">
    <name type="scientific">Mus spicilegus</name>
    <name type="common">Mound-building mouse</name>
    <dbReference type="NCBI Taxonomy" id="10103"/>
    <lineage>
        <taxon>Eukaryota</taxon>
        <taxon>Metazoa</taxon>
        <taxon>Chordata</taxon>
        <taxon>Craniata</taxon>
        <taxon>Vertebrata</taxon>
        <taxon>Euteleostomi</taxon>
        <taxon>Mammalia</taxon>
        <taxon>Eutheria</taxon>
        <taxon>Euarchontoglires</taxon>
        <taxon>Glires</taxon>
        <taxon>Rodentia</taxon>
        <taxon>Myomorpha</taxon>
        <taxon>Muroidea</taxon>
        <taxon>Muridae</taxon>
        <taxon>Murinae</taxon>
        <taxon>Mus</taxon>
        <taxon>Mus</taxon>
    </lineage>
</organism>
<sequence>RNNYPFIHSSTHPPTYSPIHPCIHFPPIHPPCTHLSTLSSIHPSTQLLAHLFTHLLTHLFAHPSIIHLLTHPSVHPFIHSRVLPGELSVEEAQDPFLVSIHIIADPGESQPLQEAIDKVLAWVHPDLPLFRVSERRTTRRRRKSPKGAQPALAVVLFLQEEYGEEQILQVHRVLQQPPWRHHHTERVHGRFIPYLPCSQDFFTLAPGTPLWAIRPVHYGKEIVRFTIYCRHNSYTDSLRFYELILRRSPSQRKADFCIFPIFSNLDVDIQFSLKRLPCDQKPVPTDSSVLEFRVKDIGQLVPLLPNPCSPISEGRWQTEDHDGNKILLQAQRTHKKAPKYSRAHHSSEKKPHSAPPADTPNTGQGSSQTALHDSPSNQIARLPGDKQEYNTQSSTSSPAWSFPRSKSLFCLPSGGPSPTEPQPLPTNSQRHSASEWKPSRLMSIDDLEGAQETDVDTGLRLSSSDLSVVSAYSAPSRFCNTIEAPLSSERCSSHWPAHKSPKKGPMPTASEVSPDTACVSHPLFTKGSPRPAETTTPGLSASDASLLTESSTHTPYHDPKATQGVQGMLLPPTTVGPETDDMEEFYI</sequence>
<feature type="region of interest" description="Disordered" evidence="2">
    <location>
        <begin position="549"/>
        <end position="587"/>
    </location>
</feature>
<evidence type="ECO:0000313" key="5">
    <source>
        <dbReference type="Proteomes" id="UP000694415"/>
    </source>
</evidence>
<reference evidence="4" key="2">
    <citation type="submission" date="2025-09" db="UniProtKB">
        <authorList>
            <consortium name="Ensembl"/>
        </authorList>
    </citation>
    <scope>IDENTIFICATION</scope>
</reference>
<feature type="region of interest" description="Disordered" evidence="2">
    <location>
        <begin position="331"/>
        <end position="382"/>
    </location>
</feature>
<dbReference type="GeneTree" id="ENSGT00590000083134"/>
<dbReference type="Proteomes" id="UP000694415">
    <property type="component" value="Unplaced"/>
</dbReference>
<reference evidence="4" key="1">
    <citation type="submission" date="2025-08" db="UniProtKB">
        <authorList>
            <consortium name="Ensembl"/>
        </authorList>
    </citation>
    <scope>IDENTIFICATION</scope>
</reference>
<dbReference type="InterPro" id="IPR029380">
    <property type="entry name" value="FAM124"/>
</dbReference>
<evidence type="ECO:0000256" key="1">
    <source>
        <dbReference type="ARBA" id="ARBA00006440"/>
    </source>
</evidence>
<dbReference type="Pfam" id="PF15067">
    <property type="entry name" value="FAM124"/>
    <property type="match status" value="1"/>
</dbReference>
<feature type="compositionally biased region" description="Acidic residues" evidence="2">
    <location>
        <begin position="578"/>
        <end position="587"/>
    </location>
</feature>
<dbReference type="InterPro" id="IPR046365">
    <property type="entry name" value="FAM124_dom"/>
</dbReference>
<feature type="region of interest" description="Disordered" evidence="2">
    <location>
        <begin position="407"/>
        <end position="437"/>
    </location>
</feature>
<feature type="compositionally biased region" description="Basic residues" evidence="2">
    <location>
        <begin position="332"/>
        <end position="344"/>
    </location>
</feature>
<dbReference type="PANTHER" id="PTHR14715">
    <property type="entry name" value="FAM124 DOMAIN-CONTAINING PROTEIN-RELATED"/>
    <property type="match status" value="1"/>
</dbReference>
<protein>
    <submittedName>
        <fullName evidence="4">Family with sequence similarity 124, member A</fullName>
    </submittedName>
</protein>
<evidence type="ECO:0000313" key="4">
    <source>
        <dbReference type="Ensembl" id="ENSMSIP00000015928.1"/>
    </source>
</evidence>
<dbReference type="AlphaFoldDB" id="A0A8C6H598"/>
<feature type="region of interest" description="Disordered" evidence="2">
    <location>
        <begin position="493"/>
        <end position="515"/>
    </location>
</feature>